<reference evidence="3" key="1">
    <citation type="submission" date="2020-02" db="EMBL/GenBank/DDBJ databases">
        <authorList>
            <person name="Scholz U."/>
            <person name="Mascher M."/>
            <person name="Fiebig A."/>
        </authorList>
    </citation>
    <scope>NUCLEOTIDE SEQUENCE</scope>
</reference>
<dbReference type="OrthoDB" id="185373at2759"/>
<dbReference type="InterPro" id="IPR046848">
    <property type="entry name" value="E_motif"/>
</dbReference>
<dbReference type="PROSITE" id="PS51375">
    <property type="entry name" value="PPR"/>
    <property type="match status" value="4"/>
</dbReference>
<feature type="repeat" description="PPR" evidence="2">
    <location>
        <begin position="185"/>
        <end position="219"/>
    </location>
</feature>
<dbReference type="Proteomes" id="UP000663760">
    <property type="component" value="Chromosome 9"/>
</dbReference>
<accession>A0A7I8KYH6</accession>
<evidence type="ECO:0000313" key="4">
    <source>
        <dbReference type="Proteomes" id="UP000663760"/>
    </source>
</evidence>
<feature type="repeat" description="PPR" evidence="2">
    <location>
        <begin position="286"/>
        <end position="320"/>
    </location>
</feature>
<dbReference type="PANTHER" id="PTHR24015">
    <property type="entry name" value="OS07G0578800 PROTEIN-RELATED"/>
    <property type="match status" value="1"/>
</dbReference>
<dbReference type="NCBIfam" id="TIGR00756">
    <property type="entry name" value="PPR"/>
    <property type="match status" value="4"/>
</dbReference>
<feature type="repeat" description="PPR" evidence="2">
    <location>
        <begin position="487"/>
        <end position="521"/>
    </location>
</feature>
<organism evidence="3 4">
    <name type="scientific">Spirodela intermedia</name>
    <name type="common">Intermediate duckweed</name>
    <dbReference type="NCBI Taxonomy" id="51605"/>
    <lineage>
        <taxon>Eukaryota</taxon>
        <taxon>Viridiplantae</taxon>
        <taxon>Streptophyta</taxon>
        <taxon>Embryophyta</taxon>
        <taxon>Tracheophyta</taxon>
        <taxon>Spermatophyta</taxon>
        <taxon>Magnoliopsida</taxon>
        <taxon>Liliopsida</taxon>
        <taxon>Araceae</taxon>
        <taxon>Lemnoideae</taxon>
        <taxon>Spirodela</taxon>
    </lineage>
</organism>
<protein>
    <submittedName>
        <fullName evidence="3">Uncharacterized protein</fullName>
    </submittedName>
</protein>
<feature type="repeat" description="PPR" evidence="2">
    <location>
        <begin position="80"/>
        <end position="110"/>
    </location>
</feature>
<dbReference type="AlphaFoldDB" id="A0A7I8KYH6"/>
<dbReference type="FunFam" id="1.25.40.10:FF:001093">
    <property type="entry name" value="Pentatricopeptide repeat-containing protein At2g34400"/>
    <property type="match status" value="1"/>
</dbReference>
<evidence type="ECO:0000313" key="3">
    <source>
        <dbReference type="EMBL" id="CAA7402800.1"/>
    </source>
</evidence>
<dbReference type="Gene3D" id="1.25.40.10">
    <property type="entry name" value="Tetratricopeptide repeat domain"/>
    <property type="match status" value="5"/>
</dbReference>
<keyword evidence="1" id="KW-0677">Repeat</keyword>
<gene>
    <name evidence="3" type="ORF">SI8410_09013478</name>
</gene>
<dbReference type="Pfam" id="PF13041">
    <property type="entry name" value="PPR_2"/>
    <property type="match status" value="2"/>
</dbReference>
<evidence type="ECO:0000256" key="2">
    <source>
        <dbReference type="PROSITE-ProRule" id="PRU00708"/>
    </source>
</evidence>
<evidence type="ECO:0000256" key="1">
    <source>
        <dbReference type="ARBA" id="ARBA00022737"/>
    </source>
</evidence>
<name>A0A7I8KYH6_SPIIN</name>
<dbReference type="PANTHER" id="PTHR24015:SF1825">
    <property type="entry name" value="OS04G0514500 PROTEIN"/>
    <property type="match status" value="1"/>
</dbReference>
<dbReference type="FunFam" id="1.25.40.10:FF:000344">
    <property type="entry name" value="Pentatricopeptide repeat-containing protein"/>
    <property type="match status" value="1"/>
</dbReference>
<proteinExistence type="predicted"/>
<sequence>MHLSRLRRWGLKPNEVILSALVGICGRPNRIDHGMGLHCFILKQGFQDHHFIASSLVVMYSKCARVDSARRFFEERAVYDCISWNSMISAYLRNGMSKEAIDLFSDAVGRVSDRLALVNNFTLSSVLKACALSGSIRPGRSVHGLVVKLDFEWDVVLAGSLMTMYSKHGCLGRARLIFEKLGERDLVAWNAMISGYVQFSHDEEAMKLFQRMQLEGFLPNEITLTSVLKASAGLEDIDLGKCLHAYVTKRGHISDSFAGTALVDMYSKCSEIKDAEHAFMVVRGRSLVSFNALISGYCLMGDHERAMLAYINLLKQAMRPDPLTLTGLLCSCSSKALGEGSQAHCHAIKLGFDSDISLGNSLVGFYAKCGLTDCAVEAFGSVIEPNSVAWAGIISCLVKNDEGEKALQYFKTMHMFWERADEFSTSAVIKVLADWAAAEQGKHLHTLVIKMGLESAVFVATGLVDMYCKCGMVEDSFKVFVSMSLRNDVAWNVMITGLGHNGRCTKSLELFHEMVDIGVTPNAVTFIGVLAACNHAGLVDEGRSYFDLMGSRFGISPSIEHYTCMVSLLARTGRFHEAELLMNACSSLPDPVMWRSFLASCRVRRSEERPSRASKERLLSAPDVCSSSYVLLSNLFAEEGLWPEVAEIRSSMRELGMSKEPGCSWIAVRNETHVFTAEQKSGFPDHMRATLFLVHSEMRAGG</sequence>
<dbReference type="GO" id="GO:0003723">
    <property type="term" value="F:RNA binding"/>
    <property type="evidence" value="ECO:0007669"/>
    <property type="project" value="InterPro"/>
</dbReference>
<dbReference type="InterPro" id="IPR011990">
    <property type="entry name" value="TPR-like_helical_dom_sf"/>
</dbReference>
<dbReference type="EMBL" id="LR746272">
    <property type="protein sequence ID" value="CAA7402800.1"/>
    <property type="molecule type" value="Genomic_DNA"/>
</dbReference>
<dbReference type="InterPro" id="IPR046960">
    <property type="entry name" value="PPR_At4g14850-like_plant"/>
</dbReference>
<dbReference type="GO" id="GO:0009451">
    <property type="term" value="P:RNA modification"/>
    <property type="evidence" value="ECO:0007669"/>
    <property type="project" value="InterPro"/>
</dbReference>
<dbReference type="Pfam" id="PF20431">
    <property type="entry name" value="E_motif"/>
    <property type="match status" value="1"/>
</dbReference>
<dbReference type="Pfam" id="PF01535">
    <property type="entry name" value="PPR"/>
    <property type="match status" value="6"/>
</dbReference>
<keyword evidence="4" id="KW-1185">Reference proteome</keyword>
<dbReference type="InterPro" id="IPR002885">
    <property type="entry name" value="PPR_rpt"/>
</dbReference>